<dbReference type="SUPFAM" id="SSF50978">
    <property type="entry name" value="WD40 repeat-like"/>
    <property type="match status" value="1"/>
</dbReference>
<dbReference type="PhylomeDB" id="A7TEC4"/>
<dbReference type="Proteomes" id="UP000000267">
    <property type="component" value="Unassembled WGS sequence"/>
</dbReference>
<keyword evidence="10" id="KW-1185">Reference proteome</keyword>
<dbReference type="GO" id="GO:0043130">
    <property type="term" value="F:ubiquitin binding"/>
    <property type="evidence" value="ECO:0007669"/>
    <property type="project" value="EnsemblFungi"/>
</dbReference>
<dbReference type="RefSeq" id="XP_001647304.1">
    <property type="nucleotide sequence ID" value="XM_001647254.1"/>
</dbReference>
<dbReference type="InterPro" id="IPR015943">
    <property type="entry name" value="WD40/YVTN_repeat-like_dom_sf"/>
</dbReference>
<dbReference type="InterPro" id="IPR036322">
    <property type="entry name" value="WD40_repeat_dom_sf"/>
</dbReference>
<dbReference type="FunCoup" id="A7TEC4">
    <property type="interactions" value="829"/>
</dbReference>
<dbReference type="InParanoid" id="A7TEC4"/>
<keyword evidence="6 7" id="KW-0206">Cytoskeleton</keyword>
<comment type="function">
    <text evidence="7">Functions as component of the Arp2/3 complex which is involved in regulation of actin polymerization and together with an activating nucleation-promoting factor (NPF) mediates the formation of branched actin networks.</text>
</comment>
<dbReference type="Pfam" id="PF00400">
    <property type="entry name" value="WD40"/>
    <property type="match status" value="2"/>
</dbReference>
<dbReference type="GO" id="GO:2000601">
    <property type="term" value="P:positive regulation of Arp2/3 complex-mediated actin nucleation"/>
    <property type="evidence" value="ECO:0007669"/>
    <property type="project" value="EnsemblFungi"/>
</dbReference>
<keyword evidence="2 7" id="KW-0963">Cytoplasm</keyword>
<dbReference type="InterPro" id="IPR001680">
    <property type="entry name" value="WD40_rpt"/>
</dbReference>
<evidence type="ECO:0000313" key="10">
    <source>
        <dbReference type="Proteomes" id="UP000000267"/>
    </source>
</evidence>
<keyword evidence="5 7" id="KW-0009">Actin-binding</keyword>
<dbReference type="GO" id="GO:0005885">
    <property type="term" value="C:Arp2/3 protein complex"/>
    <property type="evidence" value="ECO:0007669"/>
    <property type="project" value="UniProtKB-UniRule"/>
</dbReference>
<dbReference type="PIRSF" id="PIRSF038093">
    <property type="entry name" value="ARP2/3_su1"/>
    <property type="match status" value="1"/>
</dbReference>
<dbReference type="GO" id="GO:0051015">
    <property type="term" value="F:actin filament binding"/>
    <property type="evidence" value="ECO:0007669"/>
    <property type="project" value="EnsemblFungi"/>
</dbReference>
<dbReference type="STRING" id="436907.A7TEC4"/>
<dbReference type="PANTHER" id="PTHR10709">
    <property type="entry name" value="ACTIN-RELATED PROTEIN 2/3 COMPLEX SUBUNIT 1"/>
    <property type="match status" value="1"/>
</dbReference>
<organism evidence="10">
    <name type="scientific">Vanderwaltozyma polyspora (strain ATCC 22028 / DSM 70294 / BCRC 21397 / CBS 2163 / NBRC 10782 / NRRL Y-8283 / UCD 57-17)</name>
    <name type="common">Kluyveromyces polysporus</name>
    <dbReference type="NCBI Taxonomy" id="436907"/>
    <lineage>
        <taxon>Eukaryota</taxon>
        <taxon>Fungi</taxon>
        <taxon>Dikarya</taxon>
        <taxon>Ascomycota</taxon>
        <taxon>Saccharomycotina</taxon>
        <taxon>Saccharomycetes</taxon>
        <taxon>Saccharomycetales</taxon>
        <taxon>Saccharomycetaceae</taxon>
        <taxon>Vanderwaltozyma</taxon>
    </lineage>
</organism>
<sequence>MSFNEKSVLANFKLVKAPIYSHCFSADRTLLAITCENKCLVYRLQGATSPPSLVATLENHDKTVTAVDISAHGRIVTCSQDRNAYVWEPLSDGSYRPTLVLLRINRAATSVSWAPSGYKFAVGSSARIIAVCYYEQENNWWVSKHIKKPIKSTINCISWHSNGVLLAAGGTDGYMRVFSGFIKGLDSKDAVVNSPWGDKFPFGSLVREWYQGSYVHDVKWNSSQERIGFVAHDGSLNVVDSQGNHQTVDAPEGLPYRSLAWINNNSILCAGYSCHPVLFSEANGAWKFAKNLDKVSDANAKKSTVSLDGNDDEEENNAFGMSALKKFKELDLKGRVSTAVQHSAHENAIVELKAFQESNGQVVQVSSCGLDGEIVLYNV</sequence>
<name>A7TEC4_VANPO</name>
<proteinExistence type="inferred from homology"/>
<evidence type="ECO:0000256" key="3">
    <source>
        <dbReference type="ARBA" id="ARBA00022574"/>
    </source>
</evidence>
<evidence type="ECO:0000256" key="8">
    <source>
        <dbReference type="PROSITE-ProRule" id="PRU00221"/>
    </source>
</evidence>
<dbReference type="SMART" id="SM00320">
    <property type="entry name" value="WD40"/>
    <property type="match status" value="5"/>
</dbReference>
<evidence type="ECO:0000256" key="7">
    <source>
        <dbReference type="PIRNR" id="PIRNR038093"/>
    </source>
</evidence>
<evidence type="ECO:0000256" key="1">
    <source>
        <dbReference type="ARBA" id="ARBA00006260"/>
    </source>
</evidence>
<dbReference type="FunFam" id="2.130.10.10:FF:000682">
    <property type="entry name" value="Actin-related protein 2/3 complex subunit"/>
    <property type="match status" value="1"/>
</dbReference>
<evidence type="ECO:0000256" key="2">
    <source>
        <dbReference type="ARBA" id="ARBA00022490"/>
    </source>
</evidence>
<dbReference type="GeneID" id="5547798"/>
<dbReference type="PROSITE" id="PS50082">
    <property type="entry name" value="WD_REPEATS_2"/>
    <property type="match status" value="1"/>
</dbReference>
<dbReference type="OMA" id="YVWEPSP"/>
<dbReference type="EMBL" id="DS480379">
    <property type="protein sequence ID" value="EDO19446.1"/>
    <property type="molecule type" value="Genomic_DNA"/>
</dbReference>
<dbReference type="OrthoDB" id="406844at2759"/>
<dbReference type="KEGG" id="vpo:Kpol_1002p94"/>
<comment type="subcellular location">
    <subcellularLocation>
        <location evidence="7">Cytoplasm</location>
        <location evidence="7">Cytoskeleton</location>
        <location evidence="7">Actin patch</location>
    </subcellularLocation>
</comment>
<gene>
    <name evidence="9" type="ORF">Kpol_1002p94</name>
</gene>
<evidence type="ECO:0000256" key="4">
    <source>
        <dbReference type="ARBA" id="ARBA00022737"/>
    </source>
</evidence>
<keyword evidence="3 8" id="KW-0853">WD repeat</keyword>
<dbReference type="PANTHER" id="PTHR10709:SF2">
    <property type="entry name" value="ACTIN-RELATED PROTEIN 2_3 COMPLEX SUBUNIT"/>
    <property type="match status" value="1"/>
</dbReference>
<reference evidence="9 10" key="1">
    <citation type="journal article" date="2007" name="Proc. Natl. Acad. Sci. U.S.A.">
        <title>Independent sorting-out of thousands of duplicated gene pairs in two yeast species descended from a whole-genome duplication.</title>
        <authorList>
            <person name="Scannell D.R."/>
            <person name="Frank A.C."/>
            <person name="Conant G.C."/>
            <person name="Byrne K.P."/>
            <person name="Woolfit M."/>
            <person name="Wolfe K.H."/>
        </authorList>
    </citation>
    <scope>NUCLEOTIDE SEQUENCE [LARGE SCALE GENOMIC DNA]</scope>
    <source>
        <strain evidence="10">ATCC 22028 / DSM 70294 / BCRC 21397 / CBS 2163 / NBRC 10782 / NRRL Y-8283 / UCD 57-17</strain>
    </source>
</reference>
<dbReference type="Gene3D" id="2.130.10.10">
    <property type="entry name" value="YVTN repeat-like/Quinoprotein amine dehydrogenase"/>
    <property type="match status" value="1"/>
</dbReference>
<dbReference type="GO" id="GO:0030479">
    <property type="term" value="C:actin cortical patch"/>
    <property type="evidence" value="ECO:0007669"/>
    <property type="project" value="UniProtKB-SubCell"/>
</dbReference>
<dbReference type="HOGENOM" id="CLU_034396_1_0_1"/>
<dbReference type="AlphaFoldDB" id="A7TEC4"/>
<dbReference type="InterPro" id="IPR017383">
    <property type="entry name" value="ARPC1"/>
</dbReference>
<protein>
    <recommendedName>
        <fullName evidence="7">Actin-related protein 2/3 complex subunit</fullName>
    </recommendedName>
</protein>
<evidence type="ECO:0000256" key="5">
    <source>
        <dbReference type="ARBA" id="ARBA00023203"/>
    </source>
</evidence>
<evidence type="ECO:0000313" key="9">
    <source>
        <dbReference type="EMBL" id="EDO19446.1"/>
    </source>
</evidence>
<dbReference type="GO" id="GO:0044396">
    <property type="term" value="P:actin cortical patch organization"/>
    <property type="evidence" value="ECO:0007669"/>
    <property type="project" value="EnsemblFungi"/>
</dbReference>
<feature type="repeat" description="WD" evidence="8">
    <location>
        <begin position="57"/>
        <end position="88"/>
    </location>
</feature>
<comment type="similarity">
    <text evidence="1 7">Belongs to the WD repeat ARPC1 family.</text>
</comment>
<dbReference type="GO" id="GO:0034314">
    <property type="term" value="P:Arp2/3 complex-mediated actin nucleation"/>
    <property type="evidence" value="ECO:0007669"/>
    <property type="project" value="UniProtKB-UniRule"/>
</dbReference>
<evidence type="ECO:0000256" key="6">
    <source>
        <dbReference type="ARBA" id="ARBA00023212"/>
    </source>
</evidence>
<dbReference type="eggNOG" id="KOG1523">
    <property type="taxonomic scope" value="Eukaryota"/>
</dbReference>
<keyword evidence="4" id="KW-0677">Repeat</keyword>
<accession>A7TEC4</accession>